<evidence type="ECO:0000259" key="11">
    <source>
        <dbReference type="PROSITE" id="PS51294"/>
    </source>
</evidence>
<name>A0A896WCJ8_MELAB</name>
<dbReference type="Pfam" id="PF00072">
    <property type="entry name" value="Response_reg"/>
    <property type="match status" value="1"/>
</dbReference>
<keyword evidence="3" id="KW-0902">Two-component regulatory system</keyword>
<comment type="caution">
    <text evidence="8">Lacks conserved residue(s) required for the propagation of feature annotation.</text>
</comment>
<dbReference type="PANTHER" id="PTHR43874:SF206">
    <property type="entry name" value="RESPONSE REGULATOR RECEIVER DOMAIN PROTEIN"/>
    <property type="match status" value="1"/>
</dbReference>
<dbReference type="InterPro" id="IPR045279">
    <property type="entry name" value="ARR-like"/>
</dbReference>
<protein>
    <submittedName>
        <fullName evidence="12">MYB family transcription factor</fullName>
    </submittedName>
</protein>
<dbReference type="SMART" id="SM00448">
    <property type="entry name" value="REC"/>
    <property type="match status" value="1"/>
</dbReference>
<comment type="subcellular location">
    <subcellularLocation>
        <location evidence="1">Nucleus</location>
    </subcellularLocation>
</comment>
<evidence type="ECO:0000256" key="5">
    <source>
        <dbReference type="ARBA" id="ARBA00023159"/>
    </source>
</evidence>
<dbReference type="AlphaFoldDB" id="A0A896WCJ8"/>
<evidence type="ECO:0000256" key="1">
    <source>
        <dbReference type="ARBA" id="ARBA00004123"/>
    </source>
</evidence>
<evidence type="ECO:0000256" key="7">
    <source>
        <dbReference type="ARBA" id="ARBA00023242"/>
    </source>
</evidence>
<evidence type="ECO:0000256" key="2">
    <source>
        <dbReference type="ARBA" id="ARBA00022553"/>
    </source>
</evidence>
<feature type="domain" description="HTH myb-type" evidence="11">
    <location>
        <begin position="220"/>
        <end position="278"/>
    </location>
</feature>
<evidence type="ECO:0000256" key="3">
    <source>
        <dbReference type="ARBA" id="ARBA00023012"/>
    </source>
</evidence>
<dbReference type="Pfam" id="PF00249">
    <property type="entry name" value="Myb_DNA-binding"/>
    <property type="match status" value="1"/>
</dbReference>
<dbReference type="InterPro" id="IPR009057">
    <property type="entry name" value="Homeodomain-like_sf"/>
</dbReference>
<dbReference type="InterPro" id="IPR006447">
    <property type="entry name" value="Myb_dom_plants"/>
</dbReference>
<dbReference type="GO" id="GO:0003677">
    <property type="term" value="F:DNA binding"/>
    <property type="evidence" value="ECO:0007669"/>
    <property type="project" value="InterPro"/>
</dbReference>
<feature type="compositionally biased region" description="Basic and acidic residues" evidence="9">
    <location>
        <begin position="174"/>
        <end position="211"/>
    </location>
</feature>
<dbReference type="InterPro" id="IPR017930">
    <property type="entry name" value="Myb_dom"/>
</dbReference>
<accession>A0A896WCJ8</accession>
<evidence type="ECO:0000256" key="6">
    <source>
        <dbReference type="ARBA" id="ARBA00023163"/>
    </source>
</evidence>
<dbReference type="GO" id="GO:0005634">
    <property type="term" value="C:nucleus"/>
    <property type="evidence" value="ECO:0007669"/>
    <property type="project" value="UniProtKB-SubCell"/>
</dbReference>
<feature type="domain" description="Response regulatory" evidence="10">
    <location>
        <begin position="19"/>
        <end position="134"/>
    </location>
</feature>
<dbReference type="Gene3D" id="1.10.10.60">
    <property type="entry name" value="Homeodomain-like"/>
    <property type="match status" value="1"/>
</dbReference>
<reference evidence="12" key="1">
    <citation type="journal article" name="Plants (Basel)">
        <title>NAC and MYB Families and Lignin Biosynthesis-Related Members Identification and Expression Analysis in Melilotus albus.</title>
        <authorList>
            <person name="Chen L."/>
            <person name="Wu F."/>
            <person name="Zhang J."/>
        </authorList>
    </citation>
    <scope>NUCLEOTIDE SEQUENCE</scope>
</reference>
<keyword evidence="4" id="KW-0805">Transcription regulation</keyword>
<keyword evidence="7" id="KW-0539">Nucleus</keyword>
<keyword evidence="5" id="KW-0010">Activator</keyword>
<organism evidence="12">
    <name type="scientific">Melilotus albus</name>
    <name type="common">White sweet clover</name>
    <name type="synonym">Melilotus officinalis subsp. albus</name>
    <dbReference type="NCBI Taxonomy" id="47082"/>
    <lineage>
        <taxon>Eukaryota</taxon>
        <taxon>Viridiplantae</taxon>
        <taxon>Streptophyta</taxon>
        <taxon>Embryophyta</taxon>
        <taxon>Tracheophyta</taxon>
        <taxon>Spermatophyta</taxon>
        <taxon>Magnoliopsida</taxon>
        <taxon>eudicotyledons</taxon>
        <taxon>Gunneridae</taxon>
        <taxon>Pentapetalae</taxon>
        <taxon>rosids</taxon>
        <taxon>fabids</taxon>
        <taxon>Fabales</taxon>
        <taxon>Fabaceae</taxon>
        <taxon>Papilionoideae</taxon>
        <taxon>50 kb inversion clade</taxon>
        <taxon>NPAAA clade</taxon>
        <taxon>Hologalegina</taxon>
        <taxon>IRL clade</taxon>
        <taxon>Trifolieae</taxon>
        <taxon>Melilotus</taxon>
    </lineage>
</organism>
<dbReference type="InterPro" id="IPR011006">
    <property type="entry name" value="CheY-like_superfamily"/>
</dbReference>
<evidence type="ECO:0000256" key="8">
    <source>
        <dbReference type="PROSITE-ProRule" id="PRU00169"/>
    </source>
</evidence>
<evidence type="ECO:0000256" key="9">
    <source>
        <dbReference type="SAM" id="MobiDB-lite"/>
    </source>
</evidence>
<gene>
    <name evidence="12" type="primary">EVM0001968.1</name>
</gene>
<dbReference type="PANTHER" id="PTHR43874">
    <property type="entry name" value="TWO-COMPONENT RESPONSE REGULATOR"/>
    <property type="match status" value="1"/>
</dbReference>
<dbReference type="GO" id="GO:0009736">
    <property type="term" value="P:cytokinin-activated signaling pathway"/>
    <property type="evidence" value="ECO:0007669"/>
    <property type="project" value="InterPro"/>
</dbReference>
<dbReference type="FunFam" id="1.10.10.60:FF:000007">
    <property type="entry name" value="Two-component response regulator"/>
    <property type="match status" value="1"/>
</dbReference>
<dbReference type="NCBIfam" id="TIGR01557">
    <property type="entry name" value="myb_SHAQKYF"/>
    <property type="match status" value="1"/>
</dbReference>
<dbReference type="EMBL" id="MW302478">
    <property type="protein sequence ID" value="QSD99632.1"/>
    <property type="molecule type" value="Genomic_DNA"/>
</dbReference>
<evidence type="ECO:0000259" key="10">
    <source>
        <dbReference type="PROSITE" id="PS50110"/>
    </source>
</evidence>
<dbReference type="InterPro" id="IPR001005">
    <property type="entry name" value="SANT/Myb"/>
</dbReference>
<dbReference type="Gene3D" id="3.40.50.2300">
    <property type="match status" value="1"/>
</dbReference>
<dbReference type="CDD" id="cd17584">
    <property type="entry name" value="REC_typeB_ARR-like"/>
    <property type="match status" value="1"/>
</dbReference>
<evidence type="ECO:0000256" key="4">
    <source>
        <dbReference type="ARBA" id="ARBA00023015"/>
    </source>
</evidence>
<dbReference type="GO" id="GO:0000160">
    <property type="term" value="P:phosphorelay signal transduction system"/>
    <property type="evidence" value="ECO:0007669"/>
    <property type="project" value="UniProtKB-KW"/>
</dbReference>
<proteinExistence type="predicted"/>
<dbReference type="SUPFAM" id="SSF46689">
    <property type="entry name" value="Homeodomain-like"/>
    <property type="match status" value="1"/>
</dbReference>
<sequence>MALSTEMEELPQQFSEGLRILVVDHETTVHNAILEISIGLNYAVTTCSMASFALTLLREAKSCFDVILIEEQMSDMDSYDFLKEITQQINIPAIMMGVDESESATMKAIANGACEYWIKPLSEDQINNMWQHVTRKVVNENEHDQILEILEVKGTEKRGRDDNGIEETHVDVVQKSRRDDNGTKETHVDVVQKSRRDDNGTKETHVDDVQKSNHNYQPPKKKNRQSWSQELNQEFLTAVNQFGLDNATPKKILNVMNVPGLTRKSIGSHLQKLRVNVKKSTKVTQLKNEMPKGEGQKSKLDQYHLPTETQLGLEAAKSTHEHDQNVSNSVIQCDNNSHAQQHSSTDANIFIDQFNKSPGEKSKLDQNHFPCETQLDLEAAKSTTEHDQNLLNSVIQCDNNSHVQQHSPTYANFFTDQSNMNLSTFDNTFTDESNMNLQTFDNILTDQSNMNQEFLRVVNRFGLDSKIICQLLSFSFMV</sequence>
<dbReference type="PROSITE" id="PS51294">
    <property type="entry name" value="HTH_MYB"/>
    <property type="match status" value="1"/>
</dbReference>
<dbReference type="SUPFAM" id="SSF52172">
    <property type="entry name" value="CheY-like"/>
    <property type="match status" value="1"/>
</dbReference>
<evidence type="ECO:0000313" key="12">
    <source>
        <dbReference type="EMBL" id="QSD99632.1"/>
    </source>
</evidence>
<feature type="region of interest" description="Disordered" evidence="9">
    <location>
        <begin position="174"/>
        <end position="227"/>
    </location>
</feature>
<keyword evidence="6" id="KW-0804">Transcription</keyword>
<dbReference type="InterPro" id="IPR001789">
    <property type="entry name" value="Sig_transdc_resp-reg_receiver"/>
</dbReference>
<keyword evidence="2" id="KW-0597">Phosphoprotein</keyword>
<dbReference type="PROSITE" id="PS50110">
    <property type="entry name" value="RESPONSE_REGULATORY"/>
    <property type="match status" value="1"/>
</dbReference>